<evidence type="ECO:0000313" key="11">
    <source>
        <dbReference type="Proteomes" id="UP000008854"/>
    </source>
</evidence>
<evidence type="ECO:0000256" key="7">
    <source>
        <dbReference type="ARBA" id="ARBA00023170"/>
    </source>
</evidence>
<feature type="transmembrane region" description="Helical" evidence="9">
    <location>
        <begin position="200"/>
        <end position="224"/>
    </location>
</feature>
<keyword evidence="5" id="KW-0297">G-protein coupled receptor</keyword>
<feature type="transmembrane region" description="Helical" evidence="9">
    <location>
        <begin position="57"/>
        <end position="76"/>
    </location>
</feature>
<dbReference type="GO" id="GO:0005886">
    <property type="term" value="C:plasma membrane"/>
    <property type="evidence" value="ECO:0007669"/>
    <property type="project" value="UniProtKB-SubCell"/>
</dbReference>
<dbReference type="Gene3D" id="1.20.1070.10">
    <property type="entry name" value="Rhodopsin 7-helix transmembrane proteins"/>
    <property type="match status" value="1"/>
</dbReference>
<keyword evidence="6 9" id="KW-0472">Membrane</keyword>
<name>A0A5K4FAA0_SCHMA</name>
<organism evidence="11 12">
    <name type="scientific">Schistosoma mansoni</name>
    <name type="common">Blood fluke</name>
    <dbReference type="NCBI Taxonomy" id="6183"/>
    <lineage>
        <taxon>Eukaryota</taxon>
        <taxon>Metazoa</taxon>
        <taxon>Spiralia</taxon>
        <taxon>Lophotrochozoa</taxon>
        <taxon>Platyhelminthes</taxon>
        <taxon>Trematoda</taxon>
        <taxon>Digenea</taxon>
        <taxon>Strigeidida</taxon>
        <taxon>Schistosomatoidea</taxon>
        <taxon>Schistosomatidae</taxon>
        <taxon>Schistosoma</taxon>
    </lineage>
</organism>
<dbReference type="PROSITE" id="PS50262">
    <property type="entry name" value="G_PROTEIN_RECEP_F1_2"/>
    <property type="match status" value="1"/>
</dbReference>
<evidence type="ECO:0000256" key="1">
    <source>
        <dbReference type="ARBA" id="ARBA00004651"/>
    </source>
</evidence>
<evidence type="ECO:0000256" key="6">
    <source>
        <dbReference type="ARBA" id="ARBA00023136"/>
    </source>
</evidence>
<reference evidence="11" key="1">
    <citation type="journal article" date="2012" name="PLoS Negl. Trop. Dis.">
        <title>A systematically improved high quality genome and transcriptome of the human blood fluke Schistosoma mansoni.</title>
        <authorList>
            <person name="Protasio A.V."/>
            <person name="Tsai I.J."/>
            <person name="Babbage A."/>
            <person name="Nichol S."/>
            <person name="Hunt M."/>
            <person name="Aslett M.A."/>
            <person name="De Silva N."/>
            <person name="Velarde G.S."/>
            <person name="Anderson T.J."/>
            <person name="Clark R.C."/>
            <person name="Davidson C."/>
            <person name="Dillon G.P."/>
            <person name="Holroyd N.E."/>
            <person name="LoVerde P.T."/>
            <person name="Lloyd C."/>
            <person name="McQuillan J."/>
            <person name="Oliveira G."/>
            <person name="Otto T.D."/>
            <person name="Parker-Manuel S.J."/>
            <person name="Quail M.A."/>
            <person name="Wilson R.A."/>
            <person name="Zerlotini A."/>
            <person name="Dunne D.W."/>
            <person name="Berriman M."/>
        </authorList>
    </citation>
    <scope>NUCLEOTIDE SEQUENCE [LARGE SCALE GENOMIC DNA]</scope>
    <source>
        <strain evidence="11">Puerto Rican</strain>
    </source>
</reference>
<dbReference type="InterPro" id="IPR017452">
    <property type="entry name" value="GPCR_Rhodpsn_7TM"/>
</dbReference>
<keyword evidence="7" id="KW-0675">Receptor</keyword>
<protein>
    <submittedName>
        <fullName evidence="12">G_PROTEIN_RECEP_F1_2 domain-containing protein</fullName>
    </submittedName>
</protein>
<evidence type="ECO:0000256" key="4">
    <source>
        <dbReference type="ARBA" id="ARBA00022989"/>
    </source>
</evidence>
<keyword evidence="11" id="KW-1185">Reference proteome</keyword>
<evidence type="ECO:0000256" key="9">
    <source>
        <dbReference type="SAM" id="Phobius"/>
    </source>
</evidence>
<evidence type="ECO:0000256" key="5">
    <source>
        <dbReference type="ARBA" id="ARBA00023040"/>
    </source>
</evidence>
<evidence type="ECO:0000313" key="12">
    <source>
        <dbReference type="WBParaSite" id="Smp_326670.1"/>
    </source>
</evidence>
<dbReference type="InParanoid" id="A0A5K4FAA0"/>
<dbReference type="PANTHER" id="PTHR24228:SF59">
    <property type="entry name" value="NEUROPEPTIDE RECEPTOR 15"/>
    <property type="match status" value="1"/>
</dbReference>
<feature type="transmembrane region" description="Helical" evidence="9">
    <location>
        <begin position="396"/>
        <end position="422"/>
    </location>
</feature>
<feature type="domain" description="G-protein coupled receptors family 1 profile" evidence="10">
    <location>
        <begin position="36"/>
        <end position="418"/>
    </location>
</feature>
<keyword evidence="8" id="KW-0807">Transducer</keyword>
<dbReference type="Pfam" id="PF00001">
    <property type="entry name" value="7tm_1"/>
    <property type="match status" value="1"/>
</dbReference>
<comment type="subcellular location">
    <subcellularLocation>
        <location evidence="1">Cell membrane</location>
        <topology evidence="1">Multi-pass membrane protein</topology>
    </subcellularLocation>
</comment>
<dbReference type="AlphaFoldDB" id="A0A5K4FAA0"/>
<proteinExistence type="predicted"/>
<feature type="transmembrane region" description="Helical" evidence="9">
    <location>
        <begin position="109"/>
        <end position="131"/>
    </location>
</feature>
<evidence type="ECO:0000256" key="3">
    <source>
        <dbReference type="ARBA" id="ARBA00022692"/>
    </source>
</evidence>
<keyword evidence="3 9" id="KW-0812">Transmembrane</keyword>
<evidence type="ECO:0000259" key="10">
    <source>
        <dbReference type="PROSITE" id="PS50262"/>
    </source>
</evidence>
<keyword evidence="2" id="KW-1003">Cell membrane</keyword>
<accession>A0A5K4FAA0</accession>
<evidence type="ECO:0000256" key="8">
    <source>
        <dbReference type="ARBA" id="ARBA00023224"/>
    </source>
</evidence>
<dbReference type="WBParaSite" id="Smp_326670.1">
    <property type="protein sequence ID" value="Smp_326670.1"/>
    <property type="gene ID" value="Smp_326670"/>
</dbReference>
<reference evidence="12" key="2">
    <citation type="submission" date="2019-11" db="UniProtKB">
        <authorList>
            <consortium name="WormBaseParasite"/>
        </authorList>
    </citation>
    <scope>IDENTIFICATION</scope>
    <source>
        <strain evidence="12">Puerto Rican</strain>
    </source>
</reference>
<dbReference type="PANTHER" id="PTHR24228">
    <property type="entry name" value="B2 BRADYKININ RECEPTOR/ANGIOTENSIN II RECEPTOR"/>
    <property type="match status" value="1"/>
</dbReference>
<feature type="transmembrane region" description="Helical" evidence="9">
    <location>
        <begin position="353"/>
        <end position="376"/>
    </location>
</feature>
<dbReference type="GO" id="GO:0004930">
    <property type="term" value="F:G protein-coupled receptor activity"/>
    <property type="evidence" value="ECO:0007669"/>
    <property type="project" value="UniProtKB-KW"/>
</dbReference>
<keyword evidence="4 9" id="KW-1133">Transmembrane helix</keyword>
<feature type="transmembrane region" description="Helical" evidence="9">
    <location>
        <begin position="143"/>
        <end position="164"/>
    </location>
</feature>
<dbReference type="Proteomes" id="UP000008854">
    <property type="component" value="Unassembled WGS sequence"/>
</dbReference>
<dbReference type="SUPFAM" id="SSF81321">
    <property type="entry name" value="Family A G protein-coupled receptor-like"/>
    <property type="match status" value="1"/>
</dbReference>
<evidence type="ECO:0000256" key="2">
    <source>
        <dbReference type="ARBA" id="ARBA00022475"/>
    </source>
</evidence>
<feature type="transmembrane region" description="Helical" evidence="9">
    <location>
        <begin position="24"/>
        <end position="45"/>
    </location>
</feature>
<dbReference type="InterPro" id="IPR000276">
    <property type="entry name" value="GPCR_Rhodpsn"/>
</dbReference>
<sequence length="488" mass="57350">MPCIHPNSTELLIEEIIMLNFRAYIIPIFIIFGIIGCSFIINSFYSIQKLQPSRFNIYIIWITIFQYVDLIMNTLLDDFLGRGLTWASDCIIFIKLDTITSFTCKIMNYIPYTSVLISNILLVIFSIDRLLTIIKPIKFRGDLYLLLPRLFIIFIIFLSMLLYLPQLIYSDLIKSDNTSLIGNYTCQYVNSLYFGVQYSLYLSTIGGYIIPTILIAIINIIIILRLQYLTKNRQLLNGKRNSVVKNKYYINNNIVNNNINNSSNNTNNNIINIINNNIINNSNINNNIIDNNNNNNSINHNNINMNNIIVSNNNNNNNINNNNNRRKYSIFNQSIINIQKQSSNEYYNEMKRIIGHLIVTSIFLFFSIPLIVIIILRQKSDFLNYNKIYPIYYKRLIHLSRLFSSFTSIICTFNFIIFLIFLPNFRYMVYLSIYTLPLIKTTKYSQKHIEHIEIKLSNRLRKRFKQSIELKLLQTTMLQQKRTQSIID</sequence>